<reference evidence="2" key="1">
    <citation type="journal article" date="2019" name="Int. J. Syst. Evol. Microbiol.">
        <title>The Global Catalogue of Microorganisms (GCM) 10K type strain sequencing project: providing services to taxonomists for standard genome sequencing and annotation.</title>
        <authorList>
            <consortium name="The Broad Institute Genomics Platform"/>
            <consortium name="The Broad Institute Genome Sequencing Center for Infectious Disease"/>
            <person name="Wu L."/>
            <person name="Ma J."/>
        </authorList>
    </citation>
    <scope>NUCLEOTIDE SEQUENCE [LARGE SCALE GENOMIC DNA]</scope>
    <source>
        <strain evidence="2">CGMCC 4.7275</strain>
    </source>
</reference>
<dbReference type="Proteomes" id="UP000660265">
    <property type="component" value="Unassembled WGS sequence"/>
</dbReference>
<evidence type="ECO:0000313" key="1">
    <source>
        <dbReference type="EMBL" id="GGJ81835.1"/>
    </source>
</evidence>
<accession>A0ABQ2E255</accession>
<dbReference type="EMBL" id="BMMV01000003">
    <property type="protein sequence ID" value="GGJ81835.1"/>
    <property type="molecule type" value="Genomic_DNA"/>
</dbReference>
<protein>
    <submittedName>
        <fullName evidence="1">Uncharacterized protein</fullName>
    </submittedName>
</protein>
<organism evidence="1 2">
    <name type="scientific">Streptomyces camponoticapitis</name>
    <dbReference type="NCBI Taxonomy" id="1616125"/>
    <lineage>
        <taxon>Bacteria</taxon>
        <taxon>Bacillati</taxon>
        <taxon>Actinomycetota</taxon>
        <taxon>Actinomycetes</taxon>
        <taxon>Kitasatosporales</taxon>
        <taxon>Streptomycetaceae</taxon>
        <taxon>Streptomyces</taxon>
    </lineage>
</organism>
<keyword evidence="2" id="KW-1185">Reference proteome</keyword>
<gene>
    <name evidence="1" type="ORF">GCM10011583_11610</name>
</gene>
<comment type="caution">
    <text evidence="1">The sequence shown here is derived from an EMBL/GenBank/DDBJ whole genome shotgun (WGS) entry which is preliminary data.</text>
</comment>
<name>A0ABQ2E255_9ACTN</name>
<sequence length="178" mass="19621">MFGLTTTRSLRAAEQAHAAAFSAQFRQTIRSVNAHSATRADLAAANHALTEVCSGIITERLQAARDHEHYRHRLTRALQAVARWRTEAGRARRETRLLAEQLLTATSGENTAARRALGLDVDPWRAAVDALNTLVDAGARPYAWNDGIESGIGNERIEYAAGRWRLVHDETSQRADAP</sequence>
<proteinExistence type="predicted"/>
<evidence type="ECO:0000313" key="2">
    <source>
        <dbReference type="Proteomes" id="UP000660265"/>
    </source>
</evidence>
<dbReference type="RefSeq" id="WP_189106203.1">
    <property type="nucleotide sequence ID" value="NZ_BMMV01000003.1"/>
</dbReference>